<reference evidence="1" key="1">
    <citation type="submission" date="2024-06" db="EMBL/GenBank/DDBJ databases">
        <title>Sequencing and assembly of the genome of Dyadobacter sp. strain 676, a symbiont of Cyamopsis tetragonoloba.</title>
        <authorList>
            <person name="Guro P."/>
            <person name="Sazanova A."/>
            <person name="Kuznetsova I."/>
            <person name="Belimov A."/>
            <person name="Safronova V."/>
        </authorList>
    </citation>
    <scope>NUCLEOTIDE SEQUENCE</scope>
    <source>
        <strain evidence="1">676</strain>
    </source>
</reference>
<protein>
    <submittedName>
        <fullName evidence="1">Uncharacterized protein</fullName>
    </submittedName>
</protein>
<dbReference type="AlphaFoldDB" id="A0AAU8FU40"/>
<evidence type="ECO:0000313" key="1">
    <source>
        <dbReference type="EMBL" id="XCH28010.1"/>
    </source>
</evidence>
<proteinExistence type="predicted"/>
<organism evidence="1">
    <name type="scientific">Dyadobacter sp. 676</name>
    <dbReference type="NCBI Taxonomy" id="3088362"/>
    <lineage>
        <taxon>Bacteria</taxon>
        <taxon>Pseudomonadati</taxon>
        <taxon>Bacteroidota</taxon>
        <taxon>Cytophagia</taxon>
        <taxon>Cytophagales</taxon>
        <taxon>Spirosomataceae</taxon>
        <taxon>Dyadobacter</taxon>
    </lineage>
</organism>
<gene>
    <name evidence="1" type="ORF">ABV298_24255</name>
</gene>
<name>A0AAU8FU40_9BACT</name>
<accession>A0AAU8FU40</accession>
<dbReference type="EMBL" id="CP159289">
    <property type="protein sequence ID" value="XCH28010.1"/>
    <property type="molecule type" value="Genomic_DNA"/>
</dbReference>
<dbReference type="RefSeq" id="WP_353723241.1">
    <property type="nucleotide sequence ID" value="NZ_CP159289.1"/>
</dbReference>
<sequence>MRTVKNCGHNSSVKYLTNLKKDHFVLP</sequence>